<evidence type="ECO:0000313" key="1">
    <source>
        <dbReference type="EMBL" id="KHG24882.1"/>
    </source>
</evidence>
<gene>
    <name evidence="1" type="ORF">F383_30911</name>
</gene>
<reference evidence="2" key="1">
    <citation type="submission" date="2014-09" db="EMBL/GenBank/DDBJ databases">
        <authorList>
            <person name="Mudge J."/>
            <person name="Ramaraj T."/>
            <person name="Lindquist I.E."/>
            <person name="Bharti A.K."/>
            <person name="Sundararajan A."/>
            <person name="Cameron C.T."/>
            <person name="Woodward J.E."/>
            <person name="May G.D."/>
            <person name="Brubaker C."/>
            <person name="Broadhvest J."/>
            <person name="Wilkins T.A."/>
        </authorList>
    </citation>
    <scope>NUCLEOTIDE SEQUENCE</scope>
    <source>
        <strain evidence="2">cv. AKA8401</strain>
    </source>
</reference>
<evidence type="ECO:0000313" key="2">
    <source>
        <dbReference type="Proteomes" id="UP000032142"/>
    </source>
</evidence>
<name>A0A0B0PJ11_GOSAR</name>
<protein>
    <submittedName>
        <fullName evidence="1">Uncharacterized protein</fullName>
    </submittedName>
</protein>
<keyword evidence="2" id="KW-1185">Reference proteome</keyword>
<sequence length="29" mass="3111">MATRHACVLVCGILPSIHRVPQGTHGRVT</sequence>
<dbReference type="Proteomes" id="UP000032142">
    <property type="component" value="Unassembled WGS sequence"/>
</dbReference>
<accession>A0A0B0PJ11</accession>
<dbReference type="AlphaFoldDB" id="A0A0B0PJ11"/>
<dbReference type="EMBL" id="KN430408">
    <property type="protein sequence ID" value="KHG24882.1"/>
    <property type="molecule type" value="Genomic_DNA"/>
</dbReference>
<proteinExistence type="predicted"/>
<organism evidence="1 2">
    <name type="scientific">Gossypium arboreum</name>
    <name type="common">Tree cotton</name>
    <name type="synonym">Gossypium nanking</name>
    <dbReference type="NCBI Taxonomy" id="29729"/>
    <lineage>
        <taxon>Eukaryota</taxon>
        <taxon>Viridiplantae</taxon>
        <taxon>Streptophyta</taxon>
        <taxon>Embryophyta</taxon>
        <taxon>Tracheophyta</taxon>
        <taxon>Spermatophyta</taxon>
        <taxon>Magnoliopsida</taxon>
        <taxon>eudicotyledons</taxon>
        <taxon>Gunneridae</taxon>
        <taxon>Pentapetalae</taxon>
        <taxon>rosids</taxon>
        <taxon>malvids</taxon>
        <taxon>Malvales</taxon>
        <taxon>Malvaceae</taxon>
        <taxon>Malvoideae</taxon>
        <taxon>Gossypium</taxon>
    </lineage>
</organism>